<feature type="region of interest" description="Disordered" evidence="2">
    <location>
        <begin position="433"/>
        <end position="535"/>
    </location>
</feature>
<reference evidence="4 5" key="3">
    <citation type="journal article" date="2017" name="G3 (Bethesda)">
        <title>Comparative analysis highlights variable genome content of wheat rusts and divergence of the mating loci.</title>
        <authorList>
            <person name="Cuomo C.A."/>
            <person name="Bakkeren G."/>
            <person name="Khalil H.B."/>
            <person name="Panwar V."/>
            <person name="Joly D."/>
            <person name="Linning R."/>
            <person name="Sakthikumar S."/>
            <person name="Song X."/>
            <person name="Adiconis X."/>
            <person name="Fan L."/>
            <person name="Goldberg J.M."/>
            <person name="Levin J.Z."/>
            <person name="Young S."/>
            <person name="Zeng Q."/>
            <person name="Anikster Y."/>
            <person name="Bruce M."/>
            <person name="Wang M."/>
            <person name="Yin C."/>
            <person name="McCallum B."/>
            <person name="Szabo L.J."/>
            <person name="Hulbert S."/>
            <person name="Chen X."/>
            <person name="Fellers J.P."/>
        </authorList>
    </citation>
    <scope>NUCLEOTIDE SEQUENCE</scope>
    <source>
        <strain evidence="5">Isolate 1-1 / race 1 (BBBD)</strain>
        <strain evidence="4">isolate 1-1 / race 1 (BBBD)</strain>
    </source>
</reference>
<dbReference type="EnsemblFungi" id="PTTG_27813-t43_1">
    <property type="protein sequence ID" value="PTTG_27813-t43_1-p1"/>
    <property type="gene ID" value="PTTG_27813"/>
</dbReference>
<accession>A0A180GGS5</accession>
<feature type="compositionally biased region" description="Pro residues" evidence="2">
    <location>
        <begin position="101"/>
        <end position="112"/>
    </location>
</feature>
<protein>
    <submittedName>
        <fullName evidence="3 4">Uncharacterized protein</fullName>
    </submittedName>
</protein>
<feature type="region of interest" description="Disordered" evidence="2">
    <location>
        <begin position="48"/>
        <end position="146"/>
    </location>
</feature>
<keyword evidence="5" id="KW-1185">Reference proteome</keyword>
<feature type="region of interest" description="Disordered" evidence="2">
    <location>
        <begin position="1"/>
        <end position="34"/>
    </location>
</feature>
<dbReference type="Proteomes" id="UP000005240">
    <property type="component" value="Unassembled WGS sequence"/>
</dbReference>
<feature type="compositionally biased region" description="Basic and acidic residues" evidence="2">
    <location>
        <begin position="524"/>
        <end position="535"/>
    </location>
</feature>
<feature type="compositionally biased region" description="Acidic residues" evidence="2">
    <location>
        <begin position="485"/>
        <end position="508"/>
    </location>
</feature>
<dbReference type="AlphaFoldDB" id="A0A180GGS5"/>
<dbReference type="STRING" id="630390.A0A180GGS5"/>
<dbReference type="VEuPathDB" id="FungiDB:PTTG_27813"/>
<feature type="compositionally biased region" description="Polar residues" evidence="2">
    <location>
        <begin position="457"/>
        <end position="470"/>
    </location>
</feature>
<keyword evidence="1" id="KW-0175">Coiled coil</keyword>
<reference evidence="3" key="2">
    <citation type="submission" date="2016-05" db="EMBL/GenBank/DDBJ databases">
        <title>Comparative analysis highlights variable genome content of wheat rusts and divergence of the mating loci.</title>
        <authorList>
            <person name="Cuomo C.A."/>
            <person name="Bakkeren G."/>
            <person name="Szabo L."/>
            <person name="Khalil H."/>
            <person name="Joly D."/>
            <person name="Goldberg J."/>
            <person name="Young S."/>
            <person name="Zeng Q."/>
            <person name="Fellers J."/>
        </authorList>
    </citation>
    <scope>NUCLEOTIDE SEQUENCE [LARGE SCALE GENOMIC DNA]</scope>
    <source>
        <strain evidence="3">1-1 BBBD Race 1</strain>
    </source>
</reference>
<proteinExistence type="predicted"/>
<gene>
    <name evidence="3" type="ORF">PTTG_27813</name>
</gene>
<feature type="compositionally biased region" description="Polar residues" evidence="2">
    <location>
        <begin position="7"/>
        <end position="20"/>
    </location>
</feature>
<feature type="compositionally biased region" description="Low complexity" evidence="2">
    <location>
        <begin position="65"/>
        <end position="100"/>
    </location>
</feature>
<name>A0A180GGS5_PUCT1</name>
<feature type="coiled-coil region" evidence="1">
    <location>
        <begin position="243"/>
        <end position="275"/>
    </location>
</feature>
<reference evidence="3" key="1">
    <citation type="submission" date="2009-11" db="EMBL/GenBank/DDBJ databases">
        <authorList>
            <consortium name="The Broad Institute Genome Sequencing Platform"/>
            <person name="Ward D."/>
            <person name="Feldgarden M."/>
            <person name="Earl A."/>
            <person name="Young S.K."/>
            <person name="Zeng Q."/>
            <person name="Koehrsen M."/>
            <person name="Alvarado L."/>
            <person name="Berlin A."/>
            <person name="Bochicchio J."/>
            <person name="Borenstein D."/>
            <person name="Chapman S.B."/>
            <person name="Chen Z."/>
            <person name="Engels R."/>
            <person name="Freedman E."/>
            <person name="Gellesch M."/>
            <person name="Goldberg J."/>
            <person name="Griggs A."/>
            <person name="Gujja S."/>
            <person name="Heilman E."/>
            <person name="Heiman D."/>
            <person name="Hepburn T."/>
            <person name="Howarth C."/>
            <person name="Jen D."/>
            <person name="Larson L."/>
            <person name="Lewis B."/>
            <person name="Mehta T."/>
            <person name="Park D."/>
            <person name="Pearson M."/>
            <person name="Roberts A."/>
            <person name="Saif S."/>
            <person name="Shea T."/>
            <person name="Shenoy N."/>
            <person name="Sisk P."/>
            <person name="Stolte C."/>
            <person name="Sykes S."/>
            <person name="Thomson T."/>
            <person name="Walk T."/>
            <person name="White J."/>
            <person name="Yandava C."/>
            <person name="Izard J."/>
            <person name="Baranova O.V."/>
            <person name="Blanton J.M."/>
            <person name="Tanner A.C."/>
            <person name="Dewhirst F.E."/>
            <person name="Haas B."/>
            <person name="Nusbaum C."/>
            <person name="Birren B."/>
        </authorList>
    </citation>
    <scope>NUCLEOTIDE SEQUENCE [LARGE SCALE GENOMIC DNA]</scope>
    <source>
        <strain evidence="3">1-1 BBBD Race 1</strain>
    </source>
</reference>
<dbReference type="EMBL" id="ADAS02000072">
    <property type="protein sequence ID" value="OAV91946.1"/>
    <property type="molecule type" value="Genomic_DNA"/>
</dbReference>
<evidence type="ECO:0000313" key="5">
    <source>
        <dbReference type="Proteomes" id="UP000005240"/>
    </source>
</evidence>
<evidence type="ECO:0000313" key="4">
    <source>
        <dbReference type="EnsemblFungi" id="PTTG_27813-t43_1-p1"/>
    </source>
</evidence>
<evidence type="ECO:0000256" key="2">
    <source>
        <dbReference type="SAM" id="MobiDB-lite"/>
    </source>
</evidence>
<evidence type="ECO:0000313" key="3">
    <source>
        <dbReference type="EMBL" id="OAV91946.1"/>
    </source>
</evidence>
<dbReference type="OrthoDB" id="2506388at2759"/>
<organism evidence="3">
    <name type="scientific">Puccinia triticina (isolate 1-1 / race 1 (BBBD))</name>
    <name type="common">Brown leaf rust fungus</name>
    <dbReference type="NCBI Taxonomy" id="630390"/>
    <lineage>
        <taxon>Eukaryota</taxon>
        <taxon>Fungi</taxon>
        <taxon>Dikarya</taxon>
        <taxon>Basidiomycota</taxon>
        <taxon>Pucciniomycotina</taxon>
        <taxon>Pucciniomycetes</taxon>
        <taxon>Pucciniales</taxon>
        <taxon>Pucciniaceae</taxon>
        <taxon>Puccinia</taxon>
    </lineage>
</organism>
<sequence length="535" mass="59332">MDPSHNAWASLTSVPPTNCRTKTKSSTTANNSQAALIEKLARKIKTLKTNLNSKKYASKSKGKSLAKSAAQDSSPSSSSAPAAKTKAPAPTTPKTNQQATSPPPPPEFMGPPKPRKSIPETPAAKPSPKRHPQQMQTGDFPAAFGPTKGGRIRYGKSIIHLRSNFVGYAQGILAQLGLSVWCPNLDKDSASLYNAAHQIAALTTLTELAATPAYAYLQINPVMAQDMPLLVCAYRHVIHYLQLKKYKKEMKETGKVAQEANNKKFNKNRKRLRDAHQDFAILNKYPQCYRDILEPILAHSDDKKVEGKGFYKIKTLPYRSNNTNCFFRQLDVVMIKVAEQDPLAKSSRCRELSYKAAPKGLPIDFYHPKWFNNLVPAQQHLIPDRTRITFLPNASESLLPKAERHPEETLANSTFTTKYWEVVVEWYGLLEGESSEEEEVAAENQGAGKEKEGKGINLTQPSKGSDSNNKYHVEGGAGSLYNKQEEDECSGHEEEEEDKSEDDDDNGDGYEPANEGPGLNGNHPMDHIPECKKDW</sequence>
<evidence type="ECO:0000256" key="1">
    <source>
        <dbReference type="SAM" id="Coils"/>
    </source>
</evidence>
<reference evidence="4" key="4">
    <citation type="submission" date="2025-05" db="UniProtKB">
        <authorList>
            <consortium name="EnsemblFungi"/>
        </authorList>
    </citation>
    <scope>IDENTIFICATION</scope>
    <source>
        <strain evidence="4">isolate 1-1 / race 1 (BBBD)</strain>
    </source>
</reference>